<reference evidence="1" key="1">
    <citation type="submission" date="2018-02" db="EMBL/GenBank/DDBJ databases">
        <title>Rhizophora mucronata_Transcriptome.</title>
        <authorList>
            <person name="Meera S.P."/>
            <person name="Sreeshan A."/>
            <person name="Augustine A."/>
        </authorList>
    </citation>
    <scope>NUCLEOTIDE SEQUENCE</scope>
    <source>
        <tissue evidence="1">Leaf</tissue>
    </source>
</reference>
<evidence type="ECO:0000313" key="1">
    <source>
        <dbReference type="EMBL" id="MBX06637.1"/>
    </source>
</evidence>
<name>A0A2P2KLP5_RHIMU</name>
<dbReference type="EMBL" id="GGEC01026153">
    <property type="protein sequence ID" value="MBX06637.1"/>
    <property type="molecule type" value="Transcribed_RNA"/>
</dbReference>
<dbReference type="AlphaFoldDB" id="A0A2P2KLP5"/>
<accession>A0A2P2KLP5</accession>
<sequence>MSRGIKSNIEIKCLYTLTLYRVFKDFRHSFTAYN</sequence>
<protein>
    <submittedName>
        <fullName evidence="1">Uncharacterized protein LOC8260391 isoform X4</fullName>
    </submittedName>
</protein>
<proteinExistence type="predicted"/>
<organism evidence="1">
    <name type="scientific">Rhizophora mucronata</name>
    <name type="common">Asiatic mangrove</name>
    <dbReference type="NCBI Taxonomy" id="61149"/>
    <lineage>
        <taxon>Eukaryota</taxon>
        <taxon>Viridiplantae</taxon>
        <taxon>Streptophyta</taxon>
        <taxon>Embryophyta</taxon>
        <taxon>Tracheophyta</taxon>
        <taxon>Spermatophyta</taxon>
        <taxon>Magnoliopsida</taxon>
        <taxon>eudicotyledons</taxon>
        <taxon>Gunneridae</taxon>
        <taxon>Pentapetalae</taxon>
        <taxon>rosids</taxon>
        <taxon>fabids</taxon>
        <taxon>Malpighiales</taxon>
        <taxon>Rhizophoraceae</taxon>
        <taxon>Rhizophora</taxon>
    </lineage>
</organism>